<comment type="caution">
    <text evidence="1">The sequence shown here is derived from an EMBL/GenBank/DDBJ whole genome shotgun (WGS) entry which is preliminary data.</text>
</comment>
<proteinExistence type="predicted"/>
<dbReference type="EMBL" id="JACONW010000083">
    <property type="protein sequence ID" value="MBC3951443.1"/>
    <property type="molecule type" value="Genomic_DNA"/>
</dbReference>
<name>A0ABR7B2N4_9PSED</name>
<sequence length="197" mass="21875">MNVLRATAKQENPWRVPSPVLHNGKYGSVIVDRRELKKSLPVSSTLRHTFSDSAVGAQSLIIVGTSLQIFEYLLSHQKHGIESNIKDLPDIYMGIARFKPKERFTAVFPIGDALVNVVSYFASTIPVPDWVTLVASPTSLDAMKKSFDGLSAGQMAQGDILYVKFGYLPEDGMQKIATKSISFRQVAEVIQQRYKKS</sequence>
<dbReference type="Proteomes" id="UP000651852">
    <property type="component" value="Unassembled WGS sequence"/>
</dbReference>
<gene>
    <name evidence="1" type="ORF">H8S59_16870</name>
</gene>
<organism evidence="1 2">
    <name type="scientific">Pseudomonas folii</name>
    <dbReference type="NCBI Taxonomy" id="2762593"/>
    <lineage>
        <taxon>Bacteria</taxon>
        <taxon>Pseudomonadati</taxon>
        <taxon>Pseudomonadota</taxon>
        <taxon>Gammaproteobacteria</taxon>
        <taxon>Pseudomonadales</taxon>
        <taxon>Pseudomonadaceae</taxon>
        <taxon>Pseudomonas</taxon>
    </lineage>
</organism>
<reference evidence="1 2" key="1">
    <citation type="submission" date="2020-08" db="EMBL/GenBank/DDBJ databases">
        <title>Putative novel bacterial strains isolated from necrotic wheat leaf tissues caused by Xanthomonas translucens.</title>
        <authorList>
            <person name="Tambong J.T."/>
        </authorList>
    </citation>
    <scope>NUCLEOTIDE SEQUENCE [LARGE SCALE GENOMIC DNA]</scope>
    <source>
        <strain evidence="1 2">DOAB 1069</strain>
    </source>
</reference>
<keyword evidence="2" id="KW-1185">Reference proteome</keyword>
<protein>
    <submittedName>
        <fullName evidence="1">Uncharacterized protein</fullName>
    </submittedName>
</protein>
<evidence type="ECO:0000313" key="1">
    <source>
        <dbReference type="EMBL" id="MBC3951443.1"/>
    </source>
</evidence>
<dbReference type="RefSeq" id="WP_187522176.1">
    <property type="nucleotide sequence ID" value="NZ_JACONW010000083.1"/>
</dbReference>
<evidence type="ECO:0000313" key="2">
    <source>
        <dbReference type="Proteomes" id="UP000651852"/>
    </source>
</evidence>
<accession>A0ABR7B2N4</accession>